<protein>
    <submittedName>
        <fullName evidence="1">Uncharacterized protein</fullName>
    </submittedName>
</protein>
<accession>A0A8S5UBL4</accession>
<name>A0A8S5UBL4_9CAUD</name>
<evidence type="ECO:0000313" key="1">
    <source>
        <dbReference type="EMBL" id="DAF91873.1"/>
    </source>
</evidence>
<organism evidence="1">
    <name type="scientific">Podoviridae sp. ctZkC8</name>
    <dbReference type="NCBI Taxonomy" id="2825259"/>
    <lineage>
        <taxon>Viruses</taxon>
        <taxon>Duplodnaviria</taxon>
        <taxon>Heunggongvirae</taxon>
        <taxon>Uroviricota</taxon>
        <taxon>Caudoviricetes</taxon>
    </lineage>
</organism>
<proteinExistence type="predicted"/>
<sequence length="38" mass="4546">MQKLSHHVFLCKWIMLPLYSWQLSVSTYRNSPLDPVNL</sequence>
<reference evidence="1" key="1">
    <citation type="journal article" date="2021" name="Proc. Natl. Acad. Sci. U.S.A.">
        <title>A Catalog of Tens of Thousands of Viruses from Human Metagenomes Reveals Hidden Associations with Chronic Diseases.</title>
        <authorList>
            <person name="Tisza M.J."/>
            <person name="Buck C.B."/>
        </authorList>
    </citation>
    <scope>NUCLEOTIDE SEQUENCE</scope>
    <source>
        <strain evidence="1">CtZkC8</strain>
    </source>
</reference>
<dbReference type="EMBL" id="BK016062">
    <property type="protein sequence ID" value="DAF91873.1"/>
    <property type="molecule type" value="Genomic_DNA"/>
</dbReference>